<dbReference type="InterPro" id="IPR011010">
    <property type="entry name" value="DNA_brk_join_enz"/>
</dbReference>
<dbReference type="PANTHER" id="PTHR30349:SF91">
    <property type="entry name" value="INTA PROTEIN"/>
    <property type="match status" value="1"/>
</dbReference>
<protein>
    <submittedName>
        <fullName evidence="8">Tyrosine-type recombinase/integrase</fullName>
    </submittedName>
</protein>
<dbReference type="Gene3D" id="1.10.150.130">
    <property type="match status" value="1"/>
</dbReference>
<dbReference type="Pfam" id="PF14659">
    <property type="entry name" value="Phage_int_SAM_3"/>
    <property type="match status" value="1"/>
</dbReference>
<evidence type="ECO:0000256" key="1">
    <source>
        <dbReference type="ARBA" id="ARBA00022908"/>
    </source>
</evidence>
<sequence length="394" mass="44535">MMKRRMNDEGRGKKLSSGSDRWQVTLGLDERARPLRGNRAGKMTMSTPCPDELPVADHQPERLPIPSHIRLADWLPLWLDLKRPILAPKTLANYAYVIDRHLSPLLGHHRLQDLKASEVRAAYVELANQGFSKSLLHQVRVILRQALQEAVFDEIVLRNAAEVARLPSFRRGKTARALNAKEVRAFLEAAHNHRLGLLFEFVIASGLRRGEVCALRWTHLDLDMGQLRVRENITVVNGKATLGTPKTESGIRDLHLAPETVSLLRRQLLAQQAEGLRGASHVFTNIKGQRLYPDSLTKLAGKIAEQARLGDVRFHDLRHTYASLMLSMGVPMEVISEKLGHSRPSTTADIYRHVFVEEHERHTFALGDLLTPKPLRIRSAARRADHQEENERVA</sequence>
<dbReference type="InterPro" id="IPR044068">
    <property type="entry name" value="CB"/>
</dbReference>
<reference evidence="8" key="1">
    <citation type="submission" date="2024-06" db="EMBL/GenBank/DDBJ databases">
        <title>Draft Genome Sequence of Deinococcus sonorensis Type Strain KR-87, a Biofilm Producing Representative of the Genus Deinococcus.</title>
        <authorList>
            <person name="Boren L.S."/>
            <person name="Grosso R.A."/>
            <person name="Hugenberg-Cox A.N."/>
            <person name="Hill J.T.E."/>
            <person name="Albert C.M."/>
            <person name="Tuohy J.M."/>
        </authorList>
    </citation>
    <scope>NUCLEOTIDE SEQUENCE</scope>
    <source>
        <strain evidence="8">KR-87</strain>
    </source>
</reference>
<evidence type="ECO:0000313" key="8">
    <source>
        <dbReference type="EMBL" id="XBV87042.1"/>
    </source>
</evidence>
<feature type="compositionally biased region" description="Basic and acidic residues" evidence="5">
    <location>
        <begin position="1"/>
        <end position="12"/>
    </location>
</feature>
<evidence type="ECO:0000256" key="5">
    <source>
        <dbReference type="SAM" id="MobiDB-lite"/>
    </source>
</evidence>
<feature type="domain" description="Core-binding (CB)" evidence="7">
    <location>
        <begin position="69"/>
        <end position="151"/>
    </location>
</feature>
<dbReference type="EMBL" id="CP158299">
    <property type="protein sequence ID" value="XBV87042.1"/>
    <property type="molecule type" value="Genomic_DNA"/>
</dbReference>
<evidence type="ECO:0000256" key="3">
    <source>
        <dbReference type="ARBA" id="ARBA00023172"/>
    </source>
</evidence>
<dbReference type="AlphaFoldDB" id="A0AAU7UEX3"/>
<dbReference type="GO" id="GO:0006310">
    <property type="term" value="P:DNA recombination"/>
    <property type="evidence" value="ECO:0007669"/>
    <property type="project" value="UniProtKB-KW"/>
</dbReference>
<dbReference type="Gene3D" id="1.10.443.10">
    <property type="entry name" value="Intergrase catalytic core"/>
    <property type="match status" value="1"/>
</dbReference>
<name>A0AAU7UEX3_9DEIO</name>
<proteinExistence type="predicted"/>
<evidence type="ECO:0000259" key="7">
    <source>
        <dbReference type="PROSITE" id="PS51900"/>
    </source>
</evidence>
<dbReference type="GO" id="GO:0015074">
    <property type="term" value="P:DNA integration"/>
    <property type="evidence" value="ECO:0007669"/>
    <property type="project" value="UniProtKB-KW"/>
</dbReference>
<dbReference type="InterPro" id="IPR013762">
    <property type="entry name" value="Integrase-like_cat_sf"/>
</dbReference>
<feature type="domain" description="Tyr recombinase" evidence="6">
    <location>
        <begin position="173"/>
        <end position="365"/>
    </location>
</feature>
<dbReference type="PROSITE" id="PS51900">
    <property type="entry name" value="CB"/>
    <property type="match status" value="1"/>
</dbReference>
<dbReference type="InterPro" id="IPR050090">
    <property type="entry name" value="Tyrosine_recombinase_XerCD"/>
</dbReference>
<dbReference type="CDD" id="cd01189">
    <property type="entry name" value="INT_ICEBs1_C_like"/>
    <property type="match status" value="1"/>
</dbReference>
<keyword evidence="3" id="KW-0233">DNA recombination</keyword>
<dbReference type="SUPFAM" id="SSF56349">
    <property type="entry name" value="DNA breaking-rejoining enzymes"/>
    <property type="match status" value="1"/>
</dbReference>
<evidence type="ECO:0000256" key="2">
    <source>
        <dbReference type="ARBA" id="ARBA00023125"/>
    </source>
</evidence>
<dbReference type="KEGG" id="dsc:ABOD76_12260"/>
<keyword evidence="2 4" id="KW-0238">DNA-binding</keyword>
<dbReference type="InterPro" id="IPR004107">
    <property type="entry name" value="Integrase_SAM-like_N"/>
</dbReference>
<dbReference type="InterPro" id="IPR002104">
    <property type="entry name" value="Integrase_catalytic"/>
</dbReference>
<gene>
    <name evidence="8" type="ORF">ABOD76_12260</name>
</gene>
<keyword evidence="1" id="KW-0229">DNA integration</keyword>
<dbReference type="GO" id="GO:0003677">
    <property type="term" value="F:DNA binding"/>
    <property type="evidence" value="ECO:0007669"/>
    <property type="project" value="UniProtKB-UniRule"/>
</dbReference>
<organism evidence="8">
    <name type="scientific">Deinococcus sonorensis KR-87</name>
    <dbReference type="NCBI Taxonomy" id="694439"/>
    <lineage>
        <taxon>Bacteria</taxon>
        <taxon>Thermotogati</taxon>
        <taxon>Deinococcota</taxon>
        <taxon>Deinococci</taxon>
        <taxon>Deinococcales</taxon>
        <taxon>Deinococcaceae</taxon>
        <taxon>Deinococcus</taxon>
    </lineage>
</organism>
<dbReference type="InterPro" id="IPR010998">
    <property type="entry name" value="Integrase_recombinase_N"/>
</dbReference>
<evidence type="ECO:0000259" key="6">
    <source>
        <dbReference type="PROSITE" id="PS51898"/>
    </source>
</evidence>
<dbReference type="Pfam" id="PF00589">
    <property type="entry name" value="Phage_integrase"/>
    <property type="match status" value="1"/>
</dbReference>
<dbReference type="PROSITE" id="PS51898">
    <property type="entry name" value="TYR_RECOMBINASE"/>
    <property type="match status" value="1"/>
</dbReference>
<feature type="region of interest" description="Disordered" evidence="5">
    <location>
        <begin position="1"/>
        <end position="20"/>
    </location>
</feature>
<evidence type="ECO:0000256" key="4">
    <source>
        <dbReference type="PROSITE-ProRule" id="PRU01248"/>
    </source>
</evidence>
<dbReference type="PANTHER" id="PTHR30349">
    <property type="entry name" value="PHAGE INTEGRASE-RELATED"/>
    <property type="match status" value="1"/>
</dbReference>
<accession>A0AAU7UEX3</accession>
<dbReference type="RefSeq" id="WP_350245149.1">
    <property type="nucleotide sequence ID" value="NZ_CP158299.1"/>
</dbReference>